<evidence type="ECO:0000259" key="1">
    <source>
        <dbReference type="Pfam" id="PF06985"/>
    </source>
</evidence>
<dbReference type="AlphaFoldDB" id="A0AA39PDY8"/>
<gene>
    <name evidence="2" type="ORF">EDD18DRAFT_1467902</name>
</gene>
<keyword evidence="3" id="KW-1185">Reference proteome</keyword>
<organism evidence="2 3">
    <name type="scientific">Armillaria luteobubalina</name>
    <dbReference type="NCBI Taxonomy" id="153913"/>
    <lineage>
        <taxon>Eukaryota</taxon>
        <taxon>Fungi</taxon>
        <taxon>Dikarya</taxon>
        <taxon>Basidiomycota</taxon>
        <taxon>Agaricomycotina</taxon>
        <taxon>Agaricomycetes</taxon>
        <taxon>Agaricomycetidae</taxon>
        <taxon>Agaricales</taxon>
        <taxon>Marasmiineae</taxon>
        <taxon>Physalacriaceae</taxon>
        <taxon>Armillaria</taxon>
    </lineage>
</organism>
<feature type="domain" description="Heterokaryon incompatibility" evidence="1">
    <location>
        <begin position="162"/>
        <end position="306"/>
    </location>
</feature>
<dbReference type="InterPro" id="IPR010730">
    <property type="entry name" value="HET"/>
</dbReference>
<comment type="caution">
    <text evidence="2">The sequence shown here is derived from an EMBL/GenBank/DDBJ whole genome shotgun (WGS) entry which is preliminary data.</text>
</comment>
<dbReference type="Proteomes" id="UP001175228">
    <property type="component" value="Unassembled WGS sequence"/>
</dbReference>
<dbReference type="PANTHER" id="PTHR33112">
    <property type="entry name" value="DOMAIN PROTEIN, PUTATIVE-RELATED"/>
    <property type="match status" value="1"/>
</dbReference>
<proteinExistence type="predicted"/>
<name>A0AA39PDY8_9AGAR</name>
<sequence length="592" mass="67246">MQHSIDFMQCRWCGIVSRMIMDRYFWTAPPPNTGSRTFQLRIRFSQRSIIAEEGGGKTEDSPSVNVDPAIYLILSIDDRSDSKFWVHSAEGDPAARCIPQCEVLLNVNSSTAYNLVRRCIDRCSRHKLCSSPRCTLLPTRVIDCKYNPPRLFVNPQGIEDKYVALSYVWGCKDQPHSTKRQNLDSYIVEGIPHIPRTIMDALMITRTLGLRYLWVDAFCIIQDSRDDKAREIRQIHRIFHNSYLTIVAASADTVYDGFLHERRPPEPPATILPFRCPEGVLGTMQLRLGQHAPANPIDERAWCLEEHMLSPRRLIYGSHTLQYECQTMHVNVNGAPNFVMPDNGIPFLPYHIFLSEIPPGSNSPKDIDMIWDRTMTLYTRRTVTWTRDRLNALAGIVEQFKHVWPNNNVTTGPALNLAPSWSWASTNGQVVTSHLNEVNEGIIFNCNTIECNVVPAHPENPHGSVEKASLALDIILLSALWDPKSGALSNVADIPTDRALWLPSEKDKVGEMIPDTLETKSWKTCEVQLALMRDTGYSLQGLVLIPVSYQNTSAEQTIIPTYRRIGYFYARTLDKPEINAWLSFTPQRVEII</sequence>
<protein>
    <submittedName>
        <fullName evidence="2">Heterokaryon incompatibility protein-domain-containing protein</fullName>
    </submittedName>
</protein>
<accession>A0AA39PDY8</accession>
<evidence type="ECO:0000313" key="2">
    <source>
        <dbReference type="EMBL" id="KAK0482075.1"/>
    </source>
</evidence>
<dbReference type="Pfam" id="PF06985">
    <property type="entry name" value="HET"/>
    <property type="match status" value="1"/>
</dbReference>
<dbReference type="PANTHER" id="PTHR33112:SF8">
    <property type="entry name" value="HETEROKARYON INCOMPATIBILITY DOMAIN-CONTAINING PROTEIN"/>
    <property type="match status" value="1"/>
</dbReference>
<evidence type="ECO:0000313" key="3">
    <source>
        <dbReference type="Proteomes" id="UP001175228"/>
    </source>
</evidence>
<reference evidence="2" key="1">
    <citation type="submission" date="2023-06" db="EMBL/GenBank/DDBJ databases">
        <authorList>
            <consortium name="Lawrence Berkeley National Laboratory"/>
            <person name="Ahrendt S."/>
            <person name="Sahu N."/>
            <person name="Indic B."/>
            <person name="Wong-Bajracharya J."/>
            <person name="Merenyi Z."/>
            <person name="Ke H.-M."/>
            <person name="Monk M."/>
            <person name="Kocsube S."/>
            <person name="Drula E."/>
            <person name="Lipzen A."/>
            <person name="Balint B."/>
            <person name="Henrissat B."/>
            <person name="Andreopoulos B."/>
            <person name="Martin F.M."/>
            <person name="Harder C.B."/>
            <person name="Rigling D."/>
            <person name="Ford K.L."/>
            <person name="Foster G.D."/>
            <person name="Pangilinan J."/>
            <person name="Papanicolaou A."/>
            <person name="Barry K."/>
            <person name="LaButti K."/>
            <person name="Viragh M."/>
            <person name="Koriabine M."/>
            <person name="Yan M."/>
            <person name="Riley R."/>
            <person name="Champramary S."/>
            <person name="Plett K.L."/>
            <person name="Tsai I.J."/>
            <person name="Slot J."/>
            <person name="Sipos G."/>
            <person name="Plett J."/>
            <person name="Nagy L.G."/>
            <person name="Grigoriev I.V."/>
        </authorList>
    </citation>
    <scope>NUCLEOTIDE SEQUENCE</scope>
    <source>
        <strain evidence="2">HWK02</strain>
    </source>
</reference>
<dbReference type="EMBL" id="JAUEPU010000068">
    <property type="protein sequence ID" value="KAK0482075.1"/>
    <property type="molecule type" value="Genomic_DNA"/>
</dbReference>